<comment type="caution">
    <text evidence="3">The sequence shown here is derived from an EMBL/GenBank/DDBJ whole genome shotgun (WGS) entry which is preliminary data.</text>
</comment>
<dbReference type="Proteomes" id="UP000050514">
    <property type="component" value="Unassembled WGS sequence"/>
</dbReference>
<dbReference type="CDD" id="cd01949">
    <property type="entry name" value="GGDEF"/>
    <property type="match status" value="1"/>
</dbReference>
<feature type="transmembrane region" description="Helical" evidence="1">
    <location>
        <begin position="180"/>
        <end position="199"/>
    </location>
</feature>
<organism evidence="3 4">
    <name type="scientific">Bellilinea caldifistulae</name>
    <dbReference type="NCBI Taxonomy" id="360411"/>
    <lineage>
        <taxon>Bacteria</taxon>
        <taxon>Bacillati</taxon>
        <taxon>Chloroflexota</taxon>
        <taxon>Anaerolineae</taxon>
        <taxon>Anaerolineales</taxon>
        <taxon>Anaerolineaceae</taxon>
        <taxon>Bellilinea</taxon>
    </lineage>
</organism>
<feature type="transmembrane region" description="Helical" evidence="1">
    <location>
        <begin position="6"/>
        <end position="24"/>
    </location>
</feature>
<dbReference type="InterPro" id="IPR035965">
    <property type="entry name" value="PAS-like_dom_sf"/>
</dbReference>
<dbReference type="InterPro" id="IPR000160">
    <property type="entry name" value="GGDEF_dom"/>
</dbReference>
<dbReference type="SMART" id="SM00267">
    <property type="entry name" value="GGDEF"/>
    <property type="match status" value="1"/>
</dbReference>
<evidence type="ECO:0000256" key="1">
    <source>
        <dbReference type="SAM" id="Phobius"/>
    </source>
</evidence>
<dbReference type="OrthoDB" id="155880at2"/>
<evidence type="ECO:0000259" key="2">
    <source>
        <dbReference type="PROSITE" id="PS50887"/>
    </source>
</evidence>
<dbReference type="NCBIfam" id="TIGR00254">
    <property type="entry name" value="GGDEF"/>
    <property type="match status" value="1"/>
</dbReference>
<protein>
    <recommendedName>
        <fullName evidence="2">GGDEF domain-containing protein</fullName>
    </recommendedName>
</protein>
<dbReference type="Gene3D" id="3.30.450.20">
    <property type="entry name" value="PAS domain"/>
    <property type="match status" value="1"/>
</dbReference>
<feature type="transmembrane region" description="Helical" evidence="1">
    <location>
        <begin position="211"/>
        <end position="229"/>
    </location>
</feature>
<sequence length="513" mass="56547">MHTSPPLIIIFLLLLSGIMCAYLAAWSSLRHRQPGALEFGLLTWATAIYSLGYAVEISRNNLEDVLWAIRVEYLGLAFLPPLILIFTFRFVRNKPLNRAVVAGLLTVSFITLGLVWTVNFHSLYYISPRIESGNYFPGLVFERGPWYKVHLAYLLLAGSLSPILLFWHARRAEGRRRSQMIVLGLGALIPIVGGYLFAAGKIPYGIDVGPFALSLSVLFFWAALFRYGLFEIVPAARELALDTVGEALIVVDYTGRVIDLNRAAIDLPGLAGLKIGQMFPRDGVLSGFVFHSLQNSGGETEFSTEDQNGNLRSYRARSYLLKDTLGRQGGCAVLITDISETTRLIRRLDEQASTDELTGLLNRRSIMQIGSRLIEQLSSNGGWLGIVLMDLDHFKEINDSYGHQAGDTVLRCVGECLPKALRDEDVIGRWGGDEFVVFLPGADRPAAWQVAERLRAQVAACEPLKAVPTIRVSASFGVYAACVDGSVGMDDLMRAADQALYRAKNNGRNQSAV</sequence>
<dbReference type="SUPFAM" id="SSF55785">
    <property type="entry name" value="PYP-like sensor domain (PAS domain)"/>
    <property type="match status" value="1"/>
</dbReference>
<feature type="transmembrane region" description="Helical" evidence="1">
    <location>
        <begin position="67"/>
        <end position="88"/>
    </location>
</feature>
<evidence type="ECO:0000313" key="4">
    <source>
        <dbReference type="Proteomes" id="UP000050514"/>
    </source>
</evidence>
<feature type="transmembrane region" description="Helical" evidence="1">
    <location>
        <begin position="146"/>
        <end position="168"/>
    </location>
</feature>
<dbReference type="Gene3D" id="3.30.70.270">
    <property type="match status" value="1"/>
</dbReference>
<dbReference type="RefSeq" id="WP_061912819.1">
    <property type="nucleotide sequence ID" value="NZ_DF967971.1"/>
</dbReference>
<keyword evidence="1" id="KW-0472">Membrane</keyword>
<name>A0A0P6XAG8_9CHLR</name>
<evidence type="ECO:0000313" key="3">
    <source>
        <dbReference type="EMBL" id="KPL76743.1"/>
    </source>
</evidence>
<keyword evidence="1" id="KW-0812">Transmembrane</keyword>
<dbReference type="InterPro" id="IPR043128">
    <property type="entry name" value="Rev_trsase/Diguanyl_cyclase"/>
</dbReference>
<dbReference type="SUPFAM" id="SSF55073">
    <property type="entry name" value="Nucleotide cyclase"/>
    <property type="match status" value="1"/>
</dbReference>
<dbReference type="Pfam" id="PF00990">
    <property type="entry name" value="GGDEF"/>
    <property type="match status" value="1"/>
</dbReference>
<dbReference type="PROSITE" id="PS50887">
    <property type="entry name" value="GGDEF"/>
    <property type="match status" value="1"/>
</dbReference>
<keyword evidence="4" id="KW-1185">Reference proteome</keyword>
<feature type="transmembrane region" description="Helical" evidence="1">
    <location>
        <begin position="36"/>
        <end position="55"/>
    </location>
</feature>
<feature type="transmembrane region" description="Helical" evidence="1">
    <location>
        <begin position="100"/>
        <end position="126"/>
    </location>
</feature>
<dbReference type="STRING" id="360411.AC812_05465"/>
<dbReference type="PANTHER" id="PTHR45138:SF9">
    <property type="entry name" value="DIGUANYLATE CYCLASE DGCM-RELATED"/>
    <property type="match status" value="1"/>
</dbReference>
<keyword evidence="1" id="KW-1133">Transmembrane helix</keyword>
<dbReference type="GO" id="GO:0052621">
    <property type="term" value="F:diguanylate cyclase activity"/>
    <property type="evidence" value="ECO:0007669"/>
    <property type="project" value="TreeGrafter"/>
</dbReference>
<dbReference type="AlphaFoldDB" id="A0A0P6XAG8"/>
<gene>
    <name evidence="3" type="ORF">AC812_05465</name>
</gene>
<dbReference type="PANTHER" id="PTHR45138">
    <property type="entry name" value="REGULATORY COMPONENTS OF SENSORY TRANSDUCTION SYSTEM"/>
    <property type="match status" value="1"/>
</dbReference>
<dbReference type="InterPro" id="IPR029787">
    <property type="entry name" value="Nucleotide_cyclase"/>
</dbReference>
<proteinExistence type="predicted"/>
<dbReference type="EMBL" id="LGHJ01000011">
    <property type="protein sequence ID" value="KPL76743.1"/>
    <property type="molecule type" value="Genomic_DNA"/>
</dbReference>
<dbReference type="Pfam" id="PF16927">
    <property type="entry name" value="HisKA_7TM"/>
    <property type="match status" value="1"/>
</dbReference>
<accession>A0A0P6XAG8</accession>
<dbReference type="InterPro" id="IPR031621">
    <property type="entry name" value="HisKA_7TM"/>
</dbReference>
<dbReference type="InterPro" id="IPR050469">
    <property type="entry name" value="Diguanylate_Cyclase"/>
</dbReference>
<feature type="domain" description="GGDEF" evidence="2">
    <location>
        <begin position="382"/>
        <end position="513"/>
    </location>
</feature>
<dbReference type="FunFam" id="3.30.70.270:FF:000001">
    <property type="entry name" value="Diguanylate cyclase domain protein"/>
    <property type="match status" value="1"/>
</dbReference>
<reference evidence="3 4" key="1">
    <citation type="submission" date="2015-07" db="EMBL/GenBank/DDBJ databases">
        <title>Draft genome of Bellilinea caldifistulae DSM 17877.</title>
        <authorList>
            <person name="Hemp J."/>
            <person name="Ward L.M."/>
            <person name="Pace L.A."/>
            <person name="Fischer W.W."/>
        </authorList>
    </citation>
    <scope>NUCLEOTIDE SEQUENCE [LARGE SCALE GENOMIC DNA]</scope>
    <source>
        <strain evidence="3 4">GOMI-1</strain>
    </source>
</reference>